<feature type="domain" description="BPTI/Kunitz inhibitor" evidence="7">
    <location>
        <begin position="75"/>
        <end position="125"/>
    </location>
</feature>
<evidence type="ECO:0000313" key="10">
    <source>
        <dbReference type="WBParaSite" id="TASK_0000807801-mRNA-1"/>
    </source>
</evidence>
<dbReference type="OrthoDB" id="4473401at2759"/>
<feature type="domain" description="BPTI/Kunitz inhibitor" evidence="7">
    <location>
        <begin position="23"/>
        <end position="68"/>
    </location>
</feature>
<evidence type="ECO:0000256" key="2">
    <source>
        <dbReference type="ARBA" id="ARBA00022525"/>
    </source>
</evidence>
<organism evidence="10">
    <name type="scientific">Taenia asiatica</name>
    <name type="common">Asian tapeworm</name>
    <dbReference type="NCBI Taxonomy" id="60517"/>
    <lineage>
        <taxon>Eukaryota</taxon>
        <taxon>Metazoa</taxon>
        <taxon>Spiralia</taxon>
        <taxon>Lophotrochozoa</taxon>
        <taxon>Platyhelminthes</taxon>
        <taxon>Cestoda</taxon>
        <taxon>Eucestoda</taxon>
        <taxon>Cyclophyllidea</taxon>
        <taxon>Taeniidae</taxon>
        <taxon>Taenia</taxon>
    </lineage>
</organism>
<feature type="chain" id="PRO_5043132733" evidence="6">
    <location>
        <begin position="19"/>
        <end position="135"/>
    </location>
</feature>
<name>A0A0R3WBP9_TAEAS</name>
<keyword evidence="5" id="KW-1015">Disulfide bond</keyword>
<dbReference type="PROSITE" id="PS00280">
    <property type="entry name" value="BPTI_KUNITZ_1"/>
    <property type="match status" value="1"/>
</dbReference>
<dbReference type="Gene3D" id="4.10.410.10">
    <property type="entry name" value="Pancreatic trypsin inhibitor Kunitz domain"/>
    <property type="match status" value="2"/>
</dbReference>
<dbReference type="PROSITE" id="PS50279">
    <property type="entry name" value="BPTI_KUNITZ_2"/>
    <property type="match status" value="2"/>
</dbReference>
<keyword evidence="6" id="KW-0732">Signal</keyword>
<dbReference type="Proteomes" id="UP000282613">
    <property type="component" value="Unassembled WGS sequence"/>
</dbReference>
<dbReference type="PRINTS" id="PR00759">
    <property type="entry name" value="BASICPTASE"/>
</dbReference>
<dbReference type="CDD" id="cd00109">
    <property type="entry name" value="Kunitz-type"/>
    <property type="match status" value="1"/>
</dbReference>
<evidence type="ECO:0000256" key="4">
    <source>
        <dbReference type="ARBA" id="ARBA00022900"/>
    </source>
</evidence>
<dbReference type="InterPro" id="IPR051388">
    <property type="entry name" value="Serpin_venom_toxin"/>
</dbReference>
<evidence type="ECO:0000313" key="9">
    <source>
        <dbReference type="Proteomes" id="UP000282613"/>
    </source>
</evidence>
<feature type="signal peptide" evidence="6">
    <location>
        <begin position="1"/>
        <end position="18"/>
    </location>
</feature>
<sequence>MIAVFAVFFLLAISFSEARIDPCKQPIEAGRCLGYFPKWGMNQELGHCEEFIYGGCGGNLNQFDSKEQSALNPVCTLPKDPGLCRGSYKKWFFNPRSGLCNRFIYGGCGGNENRFDKKIDCKRMCGRPGTHKPWP</sequence>
<dbReference type="InterPro" id="IPR036880">
    <property type="entry name" value="Kunitz_BPTI_sf"/>
</dbReference>
<dbReference type="PANTHER" id="PTHR46751:SF1">
    <property type="entry name" value="WAP FOUR-DISULFIDE CORE DOMAIN PROTEIN 6A"/>
    <property type="match status" value="1"/>
</dbReference>
<comment type="subcellular location">
    <subcellularLocation>
        <location evidence="1">Secreted</location>
    </subcellularLocation>
</comment>
<proteinExistence type="predicted"/>
<evidence type="ECO:0000256" key="3">
    <source>
        <dbReference type="ARBA" id="ARBA00022690"/>
    </source>
</evidence>
<dbReference type="PANTHER" id="PTHR46751">
    <property type="entry name" value="EPPIN"/>
    <property type="match status" value="1"/>
</dbReference>
<evidence type="ECO:0000313" key="8">
    <source>
        <dbReference type="EMBL" id="VDK39539.1"/>
    </source>
</evidence>
<gene>
    <name evidence="8" type="ORF">TASK_LOCUS8079</name>
</gene>
<dbReference type="STRING" id="60517.A0A0R3WBP9"/>
<dbReference type="FunFam" id="4.10.410.10:FF:000011">
    <property type="entry name" value="Tissue factor pathway inhibitor"/>
    <property type="match status" value="1"/>
</dbReference>
<evidence type="ECO:0000259" key="7">
    <source>
        <dbReference type="PROSITE" id="PS50279"/>
    </source>
</evidence>
<dbReference type="EMBL" id="UYRS01018723">
    <property type="protein sequence ID" value="VDK39539.1"/>
    <property type="molecule type" value="Genomic_DNA"/>
</dbReference>
<evidence type="ECO:0000256" key="6">
    <source>
        <dbReference type="SAM" id="SignalP"/>
    </source>
</evidence>
<keyword evidence="9" id="KW-1185">Reference proteome</keyword>
<evidence type="ECO:0000256" key="5">
    <source>
        <dbReference type="ARBA" id="ARBA00023157"/>
    </source>
</evidence>
<dbReference type="SUPFAM" id="SSF57362">
    <property type="entry name" value="BPTI-like"/>
    <property type="match status" value="2"/>
</dbReference>
<keyword evidence="3" id="KW-0646">Protease inhibitor</keyword>
<protein>
    <submittedName>
        <fullName evidence="10">BPTI/Kunitz inhibitor domain-containing protein</fullName>
    </submittedName>
</protein>
<dbReference type="InterPro" id="IPR002223">
    <property type="entry name" value="Kunitz_BPTI"/>
</dbReference>
<dbReference type="GO" id="GO:0004867">
    <property type="term" value="F:serine-type endopeptidase inhibitor activity"/>
    <property type="evidence" value="ECO:0007669"/>
    <property type="project" value="UniProtKB-KW"/>
</dbReference>
<dbReference type="InterPro" id="IPR020901">
    <property type="entry name" value="Prtase_inh_Kunz-CS"/>
</dbReference>
<dbReference type="Pfam" id="PF00014">
    <property type="entry name" value="Kunitz_BPTI"/>
    <property type="match status" value="2"/>
</dbReference>
<reference evidence="8 9" key="2">
    <citation type="submission" date="2018-11" db="EMBL/GenBank/DDBJ databases">
        <authorList>
            <consortium name="Pathogen Informatics"/>
        </authorList>
    </citation>
    <scope>NUCLEOTIDE SEQUENCE [LARGE SCALE GENOMIC DNA]</scope>
</reference>
<dbReference type="GO" id="GO:0005576">
    <property type="term" value="C:extracellular region"/>
    <property type="evidence" value="ECO:0007669"/>
    <property type="project" value="UniProtKB-SubCell"/>
</dbReference>
<evidence type="ECO:0000256" key="1">
    <source>
        <dbReference type="ARBA" id="ARBA00004613"/>
    </source>
</evidence>
<keyword evidence="2" id="KW-0964">Secreted</keyword>
<reference evidence="10" key="1">
    <citation type="submission" date="2017-02" db="UniProtKB">
        <authorList>
            <consortium name="WormBaseParasite"/>
        </authorList>
    </citation>
    <scope>IDENTIFICATION</scope>
</reference>
<dbReference type="SMART" id="SM00131">
    <property type="entry name" value="KU"/>
    <property type="match status" value="2"/>
</dbReference>
<keyword evidence="4" id="KW-0722">Serine protease inhibitor</keyword>
<dbReference type="WBParaSite" id="TASK_0000807801-mRNA-1">
    <property type="protein sequence ID" value="TASK_0000807801-mRNA-1"/>
    <property type="gene ID" value="TASK_0000807801"/>
</dbReference>
<accession>A0A0R3WBP9</accession>
<dbReference type="AlphaFoldDB" id="A0A0R3WBP9"/>